<dbReference type="NCBIfam" id="TIGR01563">
    <property type="entry name" value="gp16_SPP1"/>
    <property type="match status" value="1"/>
</dbReference>
<dbReference type="RefSeq" id="WP_041506398.1">
    <property type="nucleotide sequence ID" value="NZ_CP010359.1"/>
</dbReference>
<dbReference type="Proteomes" id="UP000218102">
    <property type="component" value="Unassembled WGS sequence"/>
</dbReference>
<gene>
    <name evidence="1" type="ORF">CMV24_02195</name>
</gene>
<dbReference type="AlphaFoldDB" id="A0A2A3MCL2"/>
<proteinExistence type="predicted"/>
<dbReference type="Gene3D" id="2.40.10.270">
    <property type="entry name" value="Bacteriophage SPP1 head-tail adaptor protein"/>
    <property type="match status" value="1"/>
</dbReference>
<evidence type="ECO:0000313" key="1">
    <source>
        <dbReference type="EMBL" id="PBJ97551.1"/>
    </source>
</evidence>
<accession>A0A2A3MCL2</accession>
<dbReference type="EMBL" id="NTME01000001">
    <property type="protein sequence ID" value="PBJ97551.1"/>
    <property type="molecule type" value="Genomic_DNA"/>
</dbReference>
<dbReference type="InterPro" id="IPR038666">
    <property type="entry name" value="SSP1_head-tail_sf"/>
</dbReference>
<dbReference type="InterPro" id="IPR008767">
    <property type="entry name" value="Phage_SPP1_head-tail_adaptor"/>
</dbReference>
<organism evidence="1 2">
    <name type="scientific">Pseudomonas plecoglossicida</name>
    <dbReference type="NCBI Taxonomy" id="70775"/>
    <lineage>
        <taxon>Bacteria</taxon>
        <taxon>Pseudomonadati</taxon>
        <taxon>Pseudomonadota</taxon>
        <taxon>Gammaproteobacteria</taxon>
        <taxon>Pseudomonadales</taxon>
        <taxon>Pseudomonadaceae</taxon>
        <taxon>Pseudomonas</taxon>
    </lineage>
</organism>
<evidence type="ECO:0000313" key="2">
    <source>
        <dbReference type="Proteomes" id="UP000218102"/>
    </source>
</evidence>
<name>A0A2A3MCL2_PSEDL</name>
<dbReference type="Pfam" id="PF05521">
    <property type="entry name" value="Phage_HCP"/>
    <property type="match status" value="1"/>
</dbReference>
<protein>
    <submittedName>
        <fullName evidence="1">Head-tail adaptor protein</fullName>
    </submittedName>
</protein>
<sequence>MQAGKLRHRIDIQEFVQVRDPETLEFGEPQWITRWSKCPASVEPLSARDLVAAQAAQSQASARMVIRYRPGVLPTMRIVYRSEPYSIEGPPLEDAKSGREYLTILVSKGVKDG</sequence>
<comment type="caution">
    <text evidence="1">The sequence shown here is derived from an EMBL/GenBank/DDBJ whole genome shotgun (WGS) entry which is preliminary data.</text>
</comment>
<reference evidence="1 2" key="1">
    <citation type="submission" date="2017-09" db="EMBL/GenBank/DDBJ databases">
        <authorList>
            <person name="Ehlers B."/>
            <person name="Leendertz F.H."/>
        </authorList>
    </citation>
    <scope>NUCLEOTIDE SEQUENCE [LARGE SCALE GENOMIC DNA]</scope>
    <source>
        <strain evidence="1 2">DJ-1</strain>
    </source>
</reference>